<dbReference type="InterPro" id="IPR022742">
    <property type="entry name" value="Hydrolase_4"/>
</dbReference>
<keyword evidence="1" id="KW-1133">Transmembrane helix</keyword>
<feature type="transmembrane region" description="Helical" evidence="1">
    <location>
        <begin position="28"/>
        <end position="46"/>
    </location>
</feature>
<gene>
    <name evidence="3" type="ORF">CA54_53930</name>
</gene>
<dbReference type="Gene3D" id="3.40.50.1820">
    <property type="entry name" value="alpha/beta hydrolase"/>
    <property type="match status" value="1"/>
</dbReference>
<keyword evidence="1" id="KW-0472">Membrane</keyword>
<evidence type="ECO:0000259" key="2">
    <source>
        <dbReference type="Pfam" id="PF12146"/>
    </source>
</evidence>
<keyword evidence="1" id="KW-0812">Transmembrane</keyword>
<dbReference type="GO" id="GO:0016787">
    <property type="term" value="F:hydrolase activity"/>
    <property type="evidence" value="ECO:0007669"/>
    <property type="project" value="UniProtKB-KW"/>
</dbReference>
<proteinExistence type="predicted"/>
<keyword evidence="3" id="KW-0378">Hydrolase</keyword>
<accession>A0A5C6B6M9</accession>
<evidence type="ECO:0000256" key="1">
    <source>
        <dbReference type="SAM" id="Phobius"/>
    </source>
</evidence>
<keyword evidence="4" id="KW-1185">Reference proteome</keyword>
<dbReference type="RefSeq" id="WP_197532831.1">
    <property type="nucleotide sequence ID" value="NZ_SJPP01000003.1"/>
</dbReference>
<dbReference type="PANTHER" id="PTHR12277:SF81">
    <property type="entry name" value="PROTEIN ABHD13"/>
    <property type="match status" value="1"/>
</dbReference>
<dbReference type="AlphaFoldDB" id="A0A5C6B6M9"/>
<dbReference type="Pfam" id="PF12146">
    <property type="entry name" value="Hydrolase_4"/>
    <property type="match status" value="1"/>
</dbReference>
<comment type="caution">
    <text evidence="3">The sequence shown here is derived from an EMBL/GenBank/DDBJ whole genome shotgun (WGS) entry which is preliminary data.</text>
</comment>
<dbReference type="Proteomes" id="UP000320735">
    <property type="component" value="Unassembled WGS sequence"/>
</dbReference>
<dbReference type="EMBL" id="SJPP01000003">
    <property type="protein sequence ID" value="TWU06989.1"/>
    <property type="molecule type" value="Genomic_DNA"/>
</dbReference>
<dbReference type="InterPro" id="IPR029058">
    <property type="entry name" value="AB_hydrolase_fold"/>
</dbReference>
<name>A0A5C6B6M9_9PLAN</name>
<evidence type="ECO:0000313" key="3">
    <source>
        <dbReference type="EMBL" id="TWU06989.1"/>
    </source>
</evidence>
<protein>
    <submittedName>
        <fullName evidence="3">Alpha/beta hydrolase family protein</fullName>
    </submittedName>
</protein>
<reference evidence="3 4" key="1">
    <citation type="submission" date="2019-02" db="EMBL/GenBank/DDBJ databases">
        <title>Deep-cultivation of Planctomycetes and their phenomic and genomic characterization uncovers novel biology.</title>
        <authorList>
            <person name="Wiegand S."/>
            <person name="Jogler M."/>
            <person name="Boedeker C."/>
            <person name="Pinto D."/>
            <person name="Vollmers J."/>
            <person name="Rivas-Marin E."/>
            <person name="Kohn T."/>
            <person name="Peeters S.H."/>
            <person name="Heuer A."/>
            <person name="Rast P."/>
            <person name="Oberbeckmann S."/>
            <person name="Bunk B."/>
            <person name="Jeske O."/>
            <person name="Meyerdierks A."/>
            <person name="Storesund J.E."/>
            <person name="Kallscheuer N."/>
            <person name="Luecker S."/>
            <person name="Lage O.M."/>
            <person name="Pohl T."/>
            <person name="Merkel B.J."/>
            <person name="Hornburger P."/>
            <person name="Mueller R.-W."/>
            <person name="Bruemmer F."/>
            <person name="Labrenz M."/>
            <person name="Spormann A.M."/>
            <person name="Op Den Camp H."/>
            <person name="Overmann J."/>
            <person name="Amann R."/>
            <person name="Jetten M.S.M."/>
            <person name="Mascher T."/>
            <person name="Medema M.H."/>
            <person name="Devos D.P."/>
            <person name="Kaster A.-K."/>
            <person name="Ovreas L."/>
            <person name="Rohde M."/>
            <person name="Galperin M.Y."/>
            <person name="Jogler C."/>
        </authorList>
    </citation>
    <scope>NUCLEOTIDE SEQUENCE [LARGE SCALE GENOMIC DNA]</scope>
    <source>
        <strain evidence="3 4">CA54</strain>
    </source>
</reference>
<organism evidence="3 4">
    <name type="scientific">Symmachiella macrocystis</name>
    <dbReference type="NCBI Taxonomy" id="2527985"/>
    <lineage>
        <taxon>Bacteria</taxon>
        <taxon>Pseudomonadati</taxon>
        <taxon>Planctomycetota</taxon>
        <taxon>Planctomycetia</taxon>
        <taxon>Planctomycetales</taxon>
        <taxon>Planctomycetaceae</taxon>
        <taxon>Symmachiella</taxon>
    </lineage>
</organism>
<sequence>MDAAGDQQLTGSPPLPPVGWWKRIRRAIVLYVLVPYLAVVVIFVVLQRKLIYRPTVADDLRVTTVGLDPQAVRDVQIQTPGGDTLNGWLLRQADGEDAVERPLVVYFPGNSLNRHERINDLREVVRCGFDVLIFDYRGYGDSSGSPSEHKLTSDAMRVWNYACQELDYEPGRIVIFGESLGGAAALSLWTSENANPPQPGALILNATFVSMPRTVAWLYPLFPFQYLLLDRWPSLERIARVAAPVVVFHGTEDDMVPVSHGRELAEAAIDGRFIKIPGAGHNEIPLLRLCAELERLELLHQ</sequence>
<feature type="domain" description="Serine aminopeptidase S33" evidence="2">
    <location>
        <begin position="122"/>
        <end position="217"/>
    </location>
</feature>
<dbReference type="PANTHER" id="PTHR12277">
    <property type="entry name" value="ALPHA/BETA HYDROLASE DOMAIN-CONTAINING PROTEIN"/>
    <property type="match status" value="1"/>
</dbReference>
<dbReference type="SUPFAM" id="SSF53474">
    <property type="entry name" value="alpha/beta-Hydrolases"/>
    <property type="match status" value="1"/>
</dbReference>
<evidence type="ECO:0000313" key="4">
    <source>
        <dbReference type="Proteomes" id="UP000320735"/>
    </source>
</evidence>